<evidence type="ECO:0000259" key="4">
    <source>
        <dbReference type="PROSITE" id="PS01124"/>
    </source>
</evidence>
<keyword evidence="3" id="KW-0804">Transcription</keyword>
<evidence type="ECO:0000256" key="1">
    <source>
        <dbReference type="ARBA" id="ARBA00023015"/>
    </source>
</evidence>
<accession>A0A3D8K6A0</accession>
<organism evidence="5 6">
    <name type="scientific">Trinickia dinghuensis</name>
    <dbReference type="NCBI Taxonomy" id="2291023"/>
    <lineage>
        <taxon>Bacteria</taxon>
        <taxon>Pseudomonadati</taxon>
        <taxon>Pseudomonadota</taxon>
        <taxon>Betaproteobacteria</taxon>
        <taxon>Burkholderiales</taxon>
        <taxon>Burkholderiaceae</taxon>
        <taxon>Trinickia</taxon>
    </lineage>
</organism>
<keyword evidence="6" id="KW-1185">Reference proteome</keyword>
<dbReference type="InterPro" id="IPR018060">
    <property type="entry name" value="HTH_AraC"/>
</dbReference>
<dbReference type="InterPro" id="IPR009057">
    <property type="entry name" value="Homeodomain-like_sf"/>
</dbReference>
<dbReference type="SUPFAM" id="SSF46689">
    <property type="entry name" value="Homeodomain-like"/>
    <property type="match status" value="2"/>
</dbReference>
<evidence type="ECO:0000256" key="3">
    <source>
        <dbReference type="ARBA" id="ARBA00023163"/>
    </source>
</evidence>
<dbReference type="GO" id="GO:0043565">
    <property type="term" value="F:sequence-specific DNA binding"/>
    <property type="evidence" value="ECO:0007669"/>
    <property type="project" value="InterPro"/>
</dbReference>
<proteinExistence type="predicted"/>
<dbReference type="GO" id="GO:0003700">
    <property type="term" value="F:DNA-binding transcription factor activity"/>
    <property type="evidence" value="ECO:0007669"/>
    <property type="project" value="InterPro"/>
</dbReference>
<dbReference type="InterPro" id="IPR050204">
    <property type="entry name" value="AraC_XylS_family_regulators"/>
</dbReference>
<protein>
    <submittedName>
        <fullName evidence="5">AraC family transcriptional regulator</fullName>
    </submittedName>
</protein>
<keyword evidence="2" id="KW-0238">DNA-binding</keyword>
<feature type="domain" description="HTH araC/xylS-type" evidence="4">
    <location>
        <begin position="236"/>
        <end position="337"/>
    </location>
</feature>
<dbReference type="Pfam" id="PF14525">
    <property type="entry name" value="AraC_binding_2"/>
    <property type="match status" value="1"/>
</dbReference>
<dbReference type="OrthoDB" id="185346at2"/>
<dbReference type="SMART" id="SM00342">
    <property type="entry name" value="HTH_ARAC"/>
    <property type="match status" value="1"/>
</dbReference>
<sequence length="340" mass="37769">MDNLSRFYDGTPGAFRHFSVEFEGKVDTGHVIDTVGRAFKPHSMSIAGRAGELDATLRSLKIGGLQIFYLQYGAEVSVDPGELNGFTLVQMPVRGAARYSCGKQLVSGSNDVAAVISPQEATRFQFSADLSQVIVRIDQEALHRACIEHIDLLPERGLRFNPALDLNGPAGRAWCGALAYVLEGSVAFPDLLGMPSYAERCERLLIDTLILAQANNCSEYLNGMPGRRTVRPAYVKRAEDYMREHLADITSVDEIARTVGVSSRALFHAFRQTYDRSPMSYLRELRLKAVHAELKSGDPASVRLTDVAMRWGFSHYGHFSAHYRRRFGVRPQDTLNAPRS</sequence>
<dbReference type="EMBL" id="QRGA01000001">
    <property type="protein sequence ID" value="RDV00395.1"/>
    <property type="molecule type" value="Genomic_DNA"/>
</dbReference>
<dbReference type="PROSITE" id="PS01124">
    <property type="entry name" value="HTH_ARAC_FAMILY_2"/>
    <property type="match status" value="1"/>
</dbReference>
<dbReference type="PANTHER" id="PTHR46796:SF12">
    <property type="entry name" value="HTH-TYPE DNA-BINDING TRANSCRIPTIONAL ACTIVATOR EUTR"/>
    <property type="match status" value="1"/>
</dbReference>
<evidence type="ECO:0000313" key="5">
    <source>
        <dbReference type="EMBL" id="RDV00395.1"/>
    </source>
</evidence>
<dbReference type="AlphaFoldDB" id="A0A3D8K6A0"/>
<dbReference type="Gene3D" id="1.10.10.60">
    <property type="entry name" value="Homeodomain-like"/>
    <property type="match status" value="1"/>
</dbReference>
<evidence type="ECO:0000313" key="6">
    <source>
        <dbReference type="Proteomes" id="UP000256838"/>
    </source>
</evidence>
<dbReference type="PANTHER" id="PTHR46796">
    <property type="entry name" value="HTH-TYPE TRANSCRIPTIONAL ACTIVATOR RHAS-RELATED"/>
    <property type="match status" value="1"/>
</dbReference>
<dbReference type="InterPro" id="IPR035418">
    <property type="entry name" value="AraC-bd_2"/>
</dbReference>
<dbReference type="Pfam" id="PF12833">
    <property type="entry name" value="HTH_18"/>
    <property type="match status" value="1"/>
</dbReference>
<reference evidence="5 6" key="1">
    <citation type="submission" date="2018-08" db="EMBL/GenBank/DDBJ databases">
        <title>Paraburkholderia sp. DHOM06 isolated from forest soil.</title>
        <authorList>
            <person name="Gao Z.-H."/>
            <person name="Qiu L.-H."/>
        </authorList>
    </citation>
    <scope>NUCLEOTIDE SEQUENCE [LARGE SCALE GENOMIC DNA]</scope>
    <source>
        <strain evidence="5 6">DHOM06</strain>
    </source>
</reference>
<name>A0A3D8K6A0_9BURK</name>
<evidence type="ECO:0000256" key="2">
    <source>
        <dbReference type="ARBA" id="ARBA00023125"/>
    </source>
</evidence>
<keyword evidence="1" id="KW-0805">Transcription regulation</keyword>
<comment type="caution">
    <text evidence="5">The sequence shown here is derived from an EMBL/GenBank/DDBJ whole genome shotgun (WGS) entry which is preliminary data.</text>
</comment>
<dbReference type="RefSeq" id="WP_115531665.1">
    <property type="nucleotide sequence ID" value="NZ_QRGA01000001.1"/>
</dbReference>
<gene>
    <name evidence="5" type="ORF">DWV00_00915</name>
</gene>
<dbReference type="Proteomes" id="UP000256838">
    <property type="component" value="Unassembled WGS sequence"/>
</dbReference>